<keyword evidence="1" id="KW-0812">Transmembrane</keyword>
<name>A0ABT7EDU1_9FIRM</name>
<proteinExistence type="predicted"/>
<gene>
    <name evidence="2" type="ORF">QOZ84_16250</name>
</gene>
<protein>
    <submittedName>
        <fullName evidence="2">Uncharacterized protein</fullName>
    </submittedName>
</protein>
<dbReference type="EMBL" id="JASKYM010000019">
    <property type="protein sequence ID" value="MDK2565083.1"/>
    <property type="molecule type" value="Genomic_DNA"/>
</dbReference>
<dbReference type="RefSeq" id="WP_284133945.1">
    <property type="nucleotide sequence ID" value="NZ_JASKYM010000019.1"/>
</dbReference>
<evidence type="ECO:0000256" key="1">
    <source>
        <dbReference type="SAM" id="Phobius"/>
    </source>
</evidence>
<evidence type="ECO:0000313" key="2">
    <source>
        <dbReference type="EMBL" id="MDK2565083.1"/>
    </source>
</evidence>
<keyword evidence="1" id="KW-0472">Membrane</keyword>
<comment type="caution">
    <text evidence="2">The sequence shown here is derived from an EMBL/GenBank/DDBJ whole genome shotgun (WGS) entry which is preliminary data.</text>
</comment>
<reference evidence="2 3" key="1">
    <citation type="submission" date="2023-05" db="EMBL/GenBank/DDBJ databases">
        <title>Rombocin, a short stable natural nisin variant, displays selective antimicrobial activity against Listeria monocytogenes and employs dual mode of action to kill target bacterial strains.</title>
        <authorList>
            <person name="Wambui J."/>
            <person name="Stephan R."/>
            <person name="Kuipers O.P."/>
        </authorList>
    </citation>
    <scope>NUCLEOTIDE SEQUENCE [LARGE SCALE GENOMIC DNA]</scope>
    <source>
        <strain evidence="2 3">RC002</strain>
    </source>
</reference>
<feature type="transmembrane region" description="Helical" evidence="1">
    <location>
        <begin position="12"/>
        <end position="29"/>
    </location>
</feature>
<feature type="transmembrane region" description="Helical" evidence="1">
    <location>
        <begin position="49"/>
        <end position="68"/>
    </location>
</feature>
<accession>A0ABT7EDU1</accession>
<feature type="transmembrane region" description="Helical" evidence="1">
    <location>
        <begin position="75"/>
        <end position="95"/>
    </location>
</feature>
<keyword evidence="3" id="KW-1185">Reference proteome</keyword>
<keyword evidence="1" id="KW-1133">Transmembrane helix</keyword>
<evidence type="ECO:0000313" key="3">
    <source>
        <dbReference type="Proteomes" id="UP001301012"/>
    </source>
</evidence>
<sequence>MSKYKDWKTLDWIITGIVAISFLLVPDWLVEHNTSIMVTVYDYPYNIPIMIAGVFLIYCFLSGVYWIVNKKIHMVVHYCLIATACITITMVYIIAYNSGM</sequence>
<organism evidence="2 3">
    <name type="scientific">Romboutsia sedimentorum</name>
    <dbReference type="NCBI Taxonomy" id="1368474"/>
    <lineage>
        <taxon>Bacteria</taxon>
        <taxon>Bacillati</taxon>
        <taxon>Bacillota</taxon>
        <taxon>Clostridia</taxon>
        <taxon>Peptostreptococcales</taxon>
        <taxon>Peptostreptococcaceae</taxon>
        <taxon>Romboutsia</taxon>
    </lineage>
</organism>
<dbReference type="Proteomes" id="UP001301012">
    <property type="component" value="Unassembled WGS sequence"/>
</dbReference>